<keyword evidence="2" id="KW-1185">Reference proteome</keyword>
<accession>A0A0E0F925</accession>
<reference evidence="1" key="1">
    <citation type="submission" date="2015-04" db="UniProtKB">
        <authorList>
            <consortium name="EnsemblPlants"/>
        </authorList>
    </citation>
    <scope>IDENTIFICATION</scope>
</reference>
<organism evidence="1">
    <name type="scientific">Oryza meridionalis</name>
    <dbReference type="NCBI Taxonomy" id="40149"/>
    <lineage>
        <taxon>Eukaryota</taxon>
        <taxon>Viridiplantae</taxon>
        <taxon>Streptophyta</taxon>
        <taxon>Embryophyta</taxon>
        <taxon>Tracheophyta</taxon>
        <taxon>Spermatophyta</taxon>
        <taxon>Magnoliopsida</taxon>
        <taxon>Liliopsida</taxon>
        <taxon>Poales</taxon>
        <taxon>Poaceae</taxon>
        <taxon>BOP clade</taxon>
        <taxon>Oryzoideae</taxon>
        <taxon>Oryzeae</taxon>
        <taxon>Oryzinae</taxon>
        <taxon>Oryza</taxon>
    </lineage>
</organism>
<dbReference type="Gramene" id="OMERI12G00430.1">
    <property type="protein sequence ID" value="OMERI12G00430.1"/>
    <property type="gene ID" value="OMERI12G00430"/>
</dbReference>
<sequence length="128" mass="14779">MEIVEANPRMAMMRGCADGEKRQLHFERASSATKKMKTEEDVVLVYREYKEDGKKRKKEVKRLGKEEVERLLSIKSVTVPTLSDEEMANPVMLRAIRALRAAQGQGVYPLPLRGQGLRRRRGRGLRRR</sequence>
<proteinExistence type="predicted"/>
<protein>
    <submittedName>
        <fullName evidence="1">Uncharacterized protein</fullName>
    </submittedName>
</protein>
<dbReference type="EnsemblPlants" id="OMERI12G00430.1">
    <property type="protein sequence ID" value="OMERI12G00430.1"/>
    <property type="gene ID" value="OMERI12G00430"/>
</dbReference>
<name>A0A0E0F925_9ORYZ</name>
<dbReference type="AlphaFoldDB" id="A0A0E0F925"/>
<dbReference type="HOGENOM" id="CLU_1963090_0_0_1"/>
<evidence type="ECO:0000313" key="2">
    <source>
        <dbReference type="Proteomes" id="UP000008021"/>
    </source>
</evidence>
<dbReference type="Proteomes" id="UP000008021">
    <property type="component" value="Chromosome 12"/>
</dbReference>
<reference evidence="1" key="2">
    <citation type="submission" date="2018-05" db="EMBL/GenBank/DDBJ databases">
        <title>OmerRS3 (Oryza meridionalis Reference Sequence Version 3).</title>
        <authorList>
            <person name="Zhang J."/>
            <person name="Kudrna D."/>
            <person name="Lee S."/>
            <person name="Talag J."/>
            <person name="Welchert J."/>
            <person name="Wing R.A."/>
        </authorList>
    </citation>
    <scope>NUCLEOTIDE SEQUENCE [LARGE SCALE GENOMIC DNA]</scope>
    <source>
        <strain evidence="1">cv. OR44</strain>
    </source>
</reference>
<evidence type="ECO:0000313" key="1">
    <source>
        <dbReference type="EnsemblPlants" id="OMERI12G00430.1"/>
    </source>
</evidence>